<evidence type="ECO:0000313" key="3">
    <source>
        <dbReference type="Proteomes" id="UP000076079"/>
    </source>
</evidence>
<proteinExistence type="predicted"/>
<dbReference type="PROSITE" id="PS51746">
    <property type="entry name" value="PPM_2"/>
    <property type="match status" value="1"/>
</dbReference>
<dbReference type="InterPro" id="IPR001932">
    <property type="entry name" value="PPM-type_phosphatase-like_dom"/>
</dbReference>
<dbReference type="SUPFAM" id="SSF81606">
    <property type="entry name" value="PP2C-like"/>
    <property type="match status" value="1"/>
</dbReference>
<evidence type="ECO:0000313" key="2">
    <source>
        <dbReference type="EMBL" id="AMY07523.1"/>
    </source>
</evidence>
<dbReference type="SMART" id="SM00332">
    <property type="entry name" value="PP2Cc"/>
    <property type="match status" value="1"/>
</dbReference>
<name>A0A143PGZ8_LUTPR</name>
<feature type="domain" description="PPM-type phosphatase" evidence="1">
    <location>
        <begin position="15"/>
        <end position="214"/>
    </location>
</feature>
<sequence length="215" mass="23332">MEPSRAFADETGVKVECYAGTRPRDGGGANEDAFWIWRPTSTVAALCDGAGNAQHCAAHVLRLFARQVEGGTLQIERFPAWSQWIRTTDAAMAGGVQSTFVGVAVVEQRLLGAYAGDSRAYLVNEHGCRMLTEQPSRRLGSGEAEPLPIHEPLEPHDTLLLMSDGAWTPLPLTIVHRTVMSARLGDFTDLPGTLLDLSARHGRADDMTVVALRVR</sequence>
<dbReference type="Proteomes" id="UP000076079">
    <property type="component" value="Chromosome"/>
</dbReference>
<dbReference type="Gene3D" id="3.60.40.10">
    <property type="entry name" value="PPM-type phosphatase domain"/>
    <property type="match status" value="1"/>
</dbReference>
<dbReference type="AlphaFoldDB" id="A0A143PGZ8"/>
<organism evidence="2 3">
    <name type="scientific">Luteitalea pratensis</name>
    <dbReference type="NCBI Taxonomy" id="1855912"/>
    <lineage>
        <taxon>Bacteria</taxon>
        <taxon>Pseudomonadati</taxon>
        <taxon>Acidobacteriota</taxon>
        <taxon>Vicinamibacteria</taxon>
        <taxon>Vicinamibacterales</taxon>
        <taxon>Vicinamibacteraceae</taxon>
        <taxon>Luteitalea</taxon>
    </lineage>
</organism>
<keyword evidence="3" id="KW-1185">Reference proteome</keyword>
<dbReference type="STRING" id="1855912.LuPra_00696"/>
<reference evidence="3" key="2">
    <citation type="submission" date="2016-04" db="EMBL/GenBank/DDBJ databases">
        <title>First Complete Genome Sequence of a Subdivision 6 Acidobacterium.</title>
        <authorList>
            <person name="Huang S."/>
            <person name="Vieira S."/>
            <person name="Bunk B."/>
            <person name="Riedel T."/>
            <person name="Sproeer C."/>
            <person name="Overmann J."/>
        </authorList>
    </citation>
    <scope>NUCLEOTIDE SEQUENCE [LARGE SCALE GENOMIC DNA]</scope>
    <source>
        <strain evidence="3">DSM 100886 HEG_-6_39</strain>
    </source>
</reference>
<accession>A0A143PGZ8</accession>
<gene>
    <name evidence="2" type="ORF">LuPra_00696</name>
</gene>
<reference evidence="2 3" key="1">
    <citation type="journal article" date="2016" name="Genome Announc.">
        <title>First Complete Genome Sequence of a Subdivision 6 Acidobacterium Strain.</title>
        <authorList>
            <person name="Huang S."/>
            <person name="Vieira S."/>
            <person name="Bunk B."/>
            <person name="Riedel T."/>
            <person name="Sproer C."/>
            <person name="Overmann J."/>
        </authorList>
    </citation>
    <scope>NUCLEOTIDE SEQUENCE [LARGE SCALE GENOMIC DNA]</scope>
    <source>
        <strain evidence="3">DSM 100886 HEG_-6_39</strain>
    </source>
</reference>
<protein>
    <submittedName>
        <fullName evidence="2">Stage II sporulation protein E (SpoIIE)</fullName>
    </submittedName>
</protein>
<dbReference type="Pfam" id="PF07228">
    <property type="entry name" value="SpoIIE"/>
    <property type="match status" value="1"/>
</dbReference>
<dbReference type="EMBL" id="CP015136">
    <property type="protein sequence ID" value="AMY07523.1"/>
    <property type="molecule type" value="Genomic_DNA"/>
</dbReference>
<dbReference type="KEGG" id="abac:LuPra_00696"/>
<dbReference type="InterPro" id="IPR036457">
    <property type="entry name" value="PPM-type-like_dom_sf"/>
</dbReference>
<evidence type="ECO:0000259" key="1">
    <source>
        <dbReference type="PROSITE" id="PS51746"/>
    </source>
</evidence>